<evidence type="ECO:0000313" key="4">
    <source>
        <dbReference type="Proteomes" id="UP001295740"/>
    </source>
</evidence>
<feature type="region of interest" description="Disordered" evidence="1">
    <location>
        <begin position="26"/>
        <end position="45"/>
    </location>
</feature>
<evidence type="ECO:0000313" key="3">
    <source>
        <dbReference type="EMBL" id="CAJ2508873.1"/>
    </source>
</evidence>
<organism evidence="3 4">
    <name type="scientific">Anthostomella pinea</name>
    <dbReference type="NCBI Taxonomy" id="933095"/>
    <lineage>
        <taxon>Eukaryota</taxon>
        <taxon>Fungi</taxon>
        <taxon>Dikarya</taxon>
        <taxon>Ascomycota</taxon>
        <taxon>Pezizomycotina</taxon>
        <taxon>Sordariomycetes</taxon>
        <taxon>Xylariomycetidae</taxon>
        <taxon>Xylariales</taxon>
        <taxon>Xylariaceae</taxon>
        <taxon>Anthostomella</taxon>
    </lineage>
</organism>
<accession>A0AAI8VPT6</accession>
<comment type="caution">
    <text evidence="3">The sequence shown here is derived from an EMBL/GenBank/DDBJ whole genome shotgun (WGS) entry which is preliminary data.</text>
</comment>
<evidence type="ECO:0000256" key="1">
    <source>
        <dbReference type="SAM" id="MobiDB-lite"/>
    </source>
</evidence>
<dbReference type="InterPro" id="IPR036047">
    <property type="entry name" value="F-box-like_dom_sf"/>
</dbReference>
<dbReference type="PROSITE" id="PS50181">
    <property type="entry name" value="FBOX"/>
    <property type="match status" value="1"/>
</dbReference>
<dbReference type="InterPro" id="IPR001810">
    <property type="entry name" value="F-box_dom"/>
</dbReference>
<proteinExistence type="predicted"/>
<name>A0AAI8VPT6_9PEZI</name>
<dbReference type="EMBL" id="CAUWAG010000012">
    <property type="protein sequence ID" value="CAJ2508873.1"/>
    <property type="molecule type" value="Genomic_DNA"/>
</dbReference>
<protein>
    <submittedName>
        <fullName evidence="3">Uu.00g138990.m01.CDS01</fullName>
    </submittedName>
</protein>
<evidence type="ECO:0000259" key="2">
    <source>
        <dbReference type="PROSITE" id="PS50181"/>
    </source>
</evidence>
<dbReference type="AlphaFoldDB" id="A0AAI8VPT6"/>
<dbReference type="SUPFAM" id="SSF81383">
    <property type="entry name" value="F-box domain"/>
    <property type="match status" value="1"/>
</dbReference>
<feature type="compositionally biased region" description="Basic residues" evidence="1">
    <location>
        <begin position="28"/>
        <end position="45"/>
    </location>
</feature>
<dbReference type="CDD" id="cd09917">
    <property type="entry name" value="F-box_SF"/>
    <property type="match status" value="1"/>
</dbReference>
<dbReference type="Proteomes" id="UP001295740">
    <property type="component" value="Unassembled WGS sequence"/>
</dbReference>
<feature type="domain" description="F-box" evidence="2">
    <location>
        <begin position="51"/>
        <end position="99"/>
    </location>
</feature>
<reference evidence="3" key="1">
    <citation type="submission" date="2023-10" db="EMBL/GenBank/DDBJ databases">
        <authorList>
            <person name="Hackl T."/>
        </authorList>
    </citation>
    <scope>NUCLEOTIDE SEQUENCE</scope>
</reference>
<gene>
    <name evidence="3" type="ORF">KHLLAP_LOCUS9341</name>
</gene>
<keyword evidence="4" id="KW-1185">Reference proteome</keyword>
<sequence>MPVTKRAELLEDEELGALEDKTEALTLHSKRTERSRKKQGAKKAKKTNNQLRDLLNLPYELILDVIELLRPSDLFRLQRTNKFFHVSIALEESKLAKAVSSLRYECLGQCFRLPALVSDIDPDILSLLQIPERDSLLAIHKKPYQHILPPDPTEVCTCLTCVLRWSALCLIVDFAHWQDHLERGEPIPIIPRGKNPEWNQALIADNASIVRRAMHSPLWHALLLEAHLDSITKSISRHAANKGNQRPRFRMTRADVDSGTDGFLSRSGPASLDFPYHRDNYYMLEAYAPNRGWNVMRSRWAYLPSDFHDRDIAFVVRWAERRRELGLSPVISGGRDMEQDQSVQVQ</sequence>
<dbReference type="Pfam" id="PF00646">
    <property type="entry name" value="F-box"/>
    <property type="match status" value="1"/>
</dbReference>